<name>A0ABD3TCB8_9LAMI</name>
<organism evidence="1 2">
    <name type="scientific">Penstemon smallii</name>
    <dbReference type="NCBI Taxonomy" id="265156"/>
    <lineage>
        <taxon>Eukaryota</taxon>
        <taxon>Viridiplantae</taxon>
        <taxon>Streptophyta</taxon>
        <taxon>Embryophyta</taxon>
        <taxon>Tracheophyta</taxon>
        <taxon>Spermatophyta</taxon>
        <taxon>Magnoliopsida</taxon>
        <taxon>eudicotyledons</taxon>
        <taxon>Gunneridae</taxon>
        <taxon>Pentapetalae</taxon>
        <taxon>asterids</taxon>
        <taxon>lamiids</taxon>
        <taxon>Lamiales</taxon>
        <taxon>Plantaginaceae</taxon>
        <taxon>Cheloneae</taxon>
        <taxon>Penstemon</taxon>
    </lineage>
</organism>
<keyword evidence="2" id="KW-1185">Reference proteome</keyword>
<gene>
    <name evidence="1" type="ORF">ACJIZ3_008987</name>
</gene>
<dbReference type="EMBL" id="JBJXBP010000004">
    <property type="protein sequence ID" value="KAL3834251.1"/>
    <property type="molecule type" value="Genomic_DNA"/>
</dbReference>
<proteinExistence type="predicted"/>
<sequence length="55" mass="6322">MIRGTKSGIYPQRLLKIMDILKILFPGIGTNNLMNECIIYEEMSLTQNYSSKLLN</sequence>
<evidence type="ECO:0000313" key="2">
    <source>
        <dbReference type="Proteomes" id="UP001634393"/>
    </source>
</evidence>
<reference evidence="1 2" key="1">
    <citation type="submission" date="2024-12" db="EMBL/GenBank/DDBJ databases">
        <title>The unique morphological basis and parallel evolutionary history of personate flowers in Penstemon.</title>
        <authorList>
            <person name="Depatie T.H."/>
            <person name="Wessinger C.A."/>
        </authorList>
    </citation>
    <scope>NUCLEOTIDE SEQUENCE [LARGE SCALE GENOMIC DNA]</scope>
    <source>
        <strain evidence="1">WTNN_2</strain>
        <tissue evidence="1">Leaf</tissue>
    </source>
</reference>
<comment type="caution">
    <text evidence="1">The sequence shown here is derived from an EMBL/GenBank/DDBJ whole genome shotgun (WGS) entry which is preliminary data.</text>
</comment>
<dbReference type="AlphaFoldDB" id="A0ABD3TCB8"/>
<dbReference type="Proteomes" id="UP001634393">
    <property type="component" value="Unassembled WGS sequence"/>
</dbReference>
<evidence type="ECO:0000313" key="1">
    <source>
        <dbReference type="EMBL" id="KAL3834251.1"/>
    </source>
</evidence>
<accession>A0ABD3TCB8</accession>
<protein>
    <submittedName>
        <fullName evidence="1">Uncharacterized protein</fullName>
    </submittedName>
</protein>